<sequence length="97" mass="10810">MVDPSEPVWLTKFFAAMSVEWRIDAAISLVFKQSAGSPWAARCAFTLANMEAAYWVVIEYACKLRDSWRRLSAFVEVLVVVQVEKCVSCGDEAGTQA</sequence>
<dbReference type="Proteomes" id="UP000054532">
    <property type="component" value="Unassembled WGS sequence"/>
</dbReference>
<evidence type="ECO:0000313" key="1">
    <source>
        <dbReference type="EMBL" id="ETM56405.1"/>
    </source>
</evidence>
<proteinExistence type="predicted"/>
<name>W2P6V2_PHYNI</name>
<organism evidence="1">
    <name type="scientific">Phytophthora nicotianae</name>
    <name type="common">Potato buckeye rot agent</name>
    <name type="synonym">Phytophthora parasitica</name>
    <dbReference type="NCBI Taxonomy" id="4792"/>
    <lineage>
        <taxon>Eukaryota</taxon>
        <taxon>Sar</taxon>
        <taxon>Stramenopiles</taxon>
        <taxon>Oomycota</taxon>
        <taxon>Peronosporomycetes</taxon>
        <taxon>Peronosporales</taxon>
        <taxon>Peronosporaceae</taxon>
        <taxon>Phytophthora</taxon>
    </lineage>
</organism>
<gene>
    <name evidence="1" type="ORF">L914_00614</name>
</gene>
<dbReference type="AlphaFoldDB" id="W2P6V2"/>
<accession>W2P6V2</accession>
<protein>
    <submittedName>
        <fullName evidence="1">Uncharacterized protein</fullName>
    </submittedName>
</protein>
<reference evidence="1" key="1">
    <citation type="submission" date="2013-11" db="EMBL/GenBank/DDBJ databases">
        <title>The Genome Sequence of Phytophthora parasitica IAC_01/95.</title>
        <authorList>
            <consortium name="The Broad Institute Genomics Platform"/>
            <person name="Russ C."/>
            <person name="Tyler B."/>
            <person name="Panabieres F."/>
            <person name="Shan W."/>
            <person name="Tripathy S."/>
            <person name="Grunwald N."/>
            <person name="Machado M."/>
            <person name="Johnson C.S."/>
            <person name="Arredondo F."/>
            <person name="Hong C."/>
            <person name="Coffey M."/>
            <person name="Young S.K."/>
            <person name="Zeng Q."/>
            <person name="Gargeya S."/>
            <person name="Fitzgerald M."/>
            <person name="Abouelleil A."/>
            <person name="Alvarado L."/>
            <person name="Chapman S.B."/>
            <person name="Gainer-Dewar J."/>
            <person name="Goldberg J."/>
            <person name="Griggs A."/>
            <person name="Gujja S."/>
            <person name="Hansen M."/>
            <person name="Howarth C."/>
            <person name="Imamovic A."/>
            <person name="Ireland A."/>
            <person name="Larimer J."/>
            <person name="McCowan C."/>
            <person name="Murphy C."/>
            <person name="Pearson M."/>
            <person name="Poon T.W."/>
            <person name="Priest M."/>
            <person name="Roberts A."/>
            <person name="Saif S."/>
            <person name="Shea T."/>
            <person name="Sykes S."/>
            <person name="Wortman J."/>
            <person name="Nusbaum C."/>
            <person name="Birren B."/>
        </authorList>
    </citation>
    <scope>NUCLEOTIDE SEQUENCE [LARGE SCALE GENOMIC DNA]</scope>
    <source>
        <strain evidence="1">IAC_01/95</strain>
    </source>
</reference>
<dbReference type="EMBL" id="KI690522">
    <property type="protein sequence ID" value="ETM56405.1"/>
    <property type="molecule type" value="Genomic_DNA"/>
</dbReference>